<evidence type="ECO:0000313" key="3">
    <source>
        <dbReference type="Proteomes" id="UP001177670"/>
    </source>
</evidence>
<reference evidence="2" key="1">
    <citation type="submission" date="2021-10" db="EMBL/GenBank/DDBJ databases">
        <title>Melipona bicolor Genome sequencing and assembly.</title>
        <authorList>
            <person name="Araujo N.S."/>
            <person name="Arias M.C."/>
        </authorList>
    </citation>
    <scope>NUCLEOTIDE SEQUENCE</scope>
    <source>
        <strain evidence="2">USP_2M_L1-L4_2017</strain>
        <tissue evidence="2">Whole body</tissue>
    </source>
</reference>
<feature type="compositionally biased region" description="Polar residues" evidence="1">
    <location>
        <begin position="75"/>
        <end position="86"/>
    </location>
</feature>
<gene>
    <name evidence="2" type="ORF">K0M31_004396</name>
</gene>
<dbReference type="Proteomes" id="UP001177670">
    <property type="component" value="Unassembled WGS sequence"/>
</dbReference>
<comment type="caution">
    <text evidence="2">The sequence shown here is derived from an EMBL/GenBank/DDBJ whole genome shotgun (WGS) entry which is preliminary data.</text>
</comment>
<feature type="region of interest" description="Disordered" evidence="1">
    <location>
        <begin position="45"/>
        <end position="128"/>
    </location>
</feature>
<sequence>MWYVKSWLSVYARPVHANEVDQTLGQEADPVLHYRGVAAYMNNEKPETTLRTSARVVAGPSKAPPPNDRLEKKVQSSATSSGQKNEGMSFAFTTEVYRERRNSTTGGGRNGGDQKDVQTESGSAWAQNRAPGSLVDILPLPGLQHYPCLGSCTENTLVPRQRKEILRNRPPIVSGSSAFGVGFDVVFFVARHVTASLI</sequence>
<evidence type="ECO:0000256" key="1">
    <source>
        <dbReference type="SAM" id="MobiDB-lite"/>
    </source>
</evidence>
<keyword evidence="3" id="KW-1185">Reference proteome</keyword>
<dbReference type="AlphaFoldDB" id="A0AA40FWQ4"/>
<name>A0AA40FWQ4_9HYME</name>
<organism evidence="2 3">
    <name type="scientific">Melipona bicolor</name>
    <dbReference type="NCBI Taxonomy" id="60889"/>
    <lineage>
        <taxon>Eukaryota</taxon>
        <taxon>Metazoa</taxon>
        <taxon>Ecdysozoa</taxon>
        <taxon>Arthropoda</taxon>
        <taxon>Hexapoda</taxon>
        <taxon>Insecta</taxon>
        <taxon>Pterygota</taxon>
        <taxon>Neoptera</taxon>
        <taxon>Endopterygota</taxon>
        <taxon>Hymenoptera</taxon>
        <taxon>Apocrita</taxon>
        <taxon>Aculeata</taxon>
        <taxon>Apoidea</taxon>
        <taxon>Anthophila</taxon>
        <taxon>Apidae</taxon>
        <taxon>Melipona</taxon>
    </lineage>
</organism>
<protein>
    <submittedName>
        <fullName evidence="2">Uncharacterized protein</fullName>
    </submittedName>
</protein>
<accession>A0AA40FWQ4</accession>
<proteinExistence type="predicted"/>
<dbReference type="EMBL" id="JAHYIQ010000013">
    <property type="protein sequence ID" value="KAK1126773.1"/>
    <property type="molecule type" value="Genomic_DNA"/>
</dbReference>
<evidence type="ECO:0000313" key="2">
    <source>
        <dbReference type="EMBL" id="KAK1126773.1"/>
    </source>
</evidence>